<sequence>MIRSENERQFYLGMVGVSLWYAREPLPGAAPSPEFVFHEPEPATDSRADEALADLPIPVRPAPITKPSGPADKGAAKARVSNLQALVGGKESGAESAQPVQKSASPVKAPEPEVSAPKKQPLVEDVEAVSAGAPLKLALKLWKGKRFVLISDLSSGASLKLQEALAENILKSIGEHSVESSGPISWPLFNNLRAPGNALSDLQSVLKHALSQIEGQKVIVLGSLLPEAEGDWLQRLAGCKSDVQFPLTLAELASDPNQKRALWEQLKPFAS</sequence>
<dbReference type="Proteomes" id="UP001168640">
    <property type="component" value="Unassembled WGS sequence"/>
</dbReference>
<feature type="region of interest" description="Disordered" evidence="1">
    <location>
        <begin position="58"/>
        <end position="119"/>
    </location>
</feature>
<comment type="caution">
    <text evidence="2">The sequence shown here is derived from an EMBL/GenBank/DDBJ whole genome shotgun (WGS) entry which is preliminary data.</text>
</comment>
<keyword evidence="3" id="KW-1185">Reference proteome</keyword>
<evidence type="ECO:0000313" key="3">
    <source>
        <dbReference type="Proteomes" id="UP001168640"/>
    </source>
</evidence>
<evidence type="ECO:0000256" key="1">
    <source>
        <dbReference type="SAM" id="MobiDB-lite"/>
    </source>
</evidence>
<protein>
    <submittedName>
        <fullName evidence="2">2-isopropylmalate synthase</fullName>
    </submittedName>
</protein>
<organism evidence="2 3">
    <name type="scientific">Marinobacter suaedae</name>
    <dbReference type="NCBI Taxonomy" id="3057675"/>
    <lineage>
        <taxon>Bacteria</taxon>
        <taxon>Pseudomonadati</taxon>
        <taxon>Pseudomonadota</taxon>
        <taxon>Gammaproteobacteria</taxon>
        <taxon>Pseudomonadales</taxon>
        <taxon>Marinobacteraceae</taxon>
        <taxon>Marinobacter</taxon>
    </lineage>
</organism>
<gene>
    <name evidence="2" type="ORF">QVZ43_15485</name>
</gene>
<evidence type="ECO:0000313" key="2">
    <source>
        <dbReference type="EMBL" id="MDO3723125.1"/>
    </source>
</evidence>
<proteinExistence type="predicted"/>
<name>A0ABT8W4F5_9GAMM</name>
<accession>A0ABT8W4F5</accession>
<dbReference type="EMBL" id="JAUMIS010000002">
    <property type="protein sequence ID" value="MDO3723125.1"/>
    <property type="molecule type" value="Genomic_DNA"/>
</dbReference>
<dbReference type="RefSeq" id="WP_302910635.1">
    <property type="nucleotide sequence ID" value="NZ_JAUMIS010000002.1"/>
</dbReference>
<reference evidence="2" key="1">
    <citation type="submission" date="2023-07" db="EMBL/GenBank/DDBJ databases">
        <title>Marinobacter sp. chi1 genome sequencing and assembly.</title>
        <authorList>
            <person name="Park S."/>
        </authorList>
    </citation>
    <scope>NUCLEOTIDE SEQUENCE</scope>
    <source>
        <strain evidence="2">Chi1</strain>
    </source>
</reference>